<dbReference type="SUPFAM" id="SSF54631">
    <property type="entry name" value="CBS-domain pair"/>
    <property type="match status" value="1"/>
</dbReference>
<dbReference type="PANTHER" id="PTHR43080">
    <property type="entry name" value="CBS DOMAIN-CONTAINING PROTEIN CBSX3, MITOCHONDRIAL"/>
    <property type="match status" value="1"/>
</dbReference>
<dbReference type="Pfam" id="PF00571">
    <property type="entry name" value="CBS"/>
    <property type="match status" value="2"/>
</dbReference>
<accession>Q1PX27</accession>
<dbReference type="InterPro" id="IPR046342">
    <property type="entry name" value="CBS_dom_sf"/>
</dbReference>
<gene>
    <name evidence="4" type="ORF">kustc1028</name>
</gene>
<evidence type="ECO:0000256" key="1">
    <source>
        <dbReference type="ARBA" id="ARBA00023122"/>
    </source>
</evidence>
<reference evidence="4" key="2">
    <citation type="submission" date="2006-01" db="EMBL/GenBank/DDBJ databases">
        <authorList>
            <person name="Genoscope"/>
        </authorList>
    </citation>
    <scope>NUCLEOTIDE SEQUENCE</scope>
</reference>
<dbReference type="PANTHER" id="PTHR43080:SF2">
    <property type="entry name" value="CBS DOMAIN-CONTAINING PROTEIN"/>
    <property type="match status" value="1"/>
</dbReference>
<sequence length="172" mass="19672">MYDFVKLKCYMIFEKTFVQNLLYNEKVILRFLSFIKEERIMLAKDVMNKIVVAAKRNTLGRDLTVKLLSGMYSGVPVVDEKGRVIGVVSEFDLLKVIQAGKKLEQVTAEEIMTKTPVCVKEDSSIEEIIDLMTKHNIIRVPVVRNDMLVGIISRCDILSSMVEPEFVTVCYE</sequence>
<feature type="domain" description="CBS" evidence="3">
    <location>
        <begin position="47"/>
        <end position="103"/>
    </location>
</feature>
<dbReference type="Gene3D" id="3.10.580.10">
    <property type="entry name" value="CBS-domain"/>
    <property type="match status" value="1"/>
</dbReference>
<feature type="domain" description="CBS" evidence="3">
    <location>
        <begin position="112"/>
        <end position="167"/>
    </location>
</feature>
<name>Q1PX27_KUEST</name>
<dbReference type="AlphaFoldDB" id="Q1PX27"/>
<dbReference type="InterPro" id="IPR000644">
    <property type="entry name" value="CBS_dom"/>
</dbReference>
<evidence type="ECO:0000313" key="4">
    <source>
        <dbReference type="EMBL" id="CAJ71773.1"/>
    </source>
</evidence>
<evidence type="ECO:0000256" key="2">
    <source>
        <dbReference type="PROSITE-ProRule" id="PRU00703"/>
    </source>
</evidence>
<dbReference type="SMART" id="SM00116">
    <property type="entry name" value="CBS"/>
    <property type="match status" value="2"/>
</dbReference>
<dbReference type="EMBL" id="CT573073">
    <property type="protein sequence ID" value="CAJ71773.1"/>
    <property type="molecule type" value="Genomic_DNA"/>
</dbReference>
<keyword evidence="1 2" id="KW-0129">CBS domain</keyword>
<dbReference type="PROSITE" id="PS51371">
    <property type="entry name" value="CBS"/>
    <property type="match status" value="2"/>
</dbReference>
<protein>
    <recommendedName>
        <fullName evidence="3">CBS domain-containing protein</fullName>
    </recommendedName>
</protein>
<dbReference type="InterPro" id="IPR051257">
    <property type="entry name" value="Diverse_CBS-Domain"/>
</dbReference>
<proteinExistence type="predicted"/>
<evidence type="ECO:0000259" key="3">
    <source>
        <dbReference type="PROSITE" id="PS51371"/>
    </source>
</evidence>
<reference evidence="4" key="1">
    <citation type="journal article" date="2006" name="Nature">
        <title>Deciphering the evolution and metabolism of an anammox bacterium from a community genome.</title>
        <authorList>
            <person name="Strous M."/>
            <person name="Pelletier E."/>
            <person name="Mangenot S."/>
            <person name="Rattei T."/>
            <person name="Lehner A."/>
            <person name="Taylor M.W."/>
            <person name="Horn M."/>
            <person name="Daims H."/>
            <person name="Bartol-Mavel D."/>
            <person name="Wincker P."/>
            <person name="Barbe V."/>
            <person name="Fonknechten N."/>
            <person name="Vallenet D."/>
            <person name="Segurens B."/>
            <person name="Schenowitz-Truong C."/>
            <person name="Medigue C."/>
            <person name="Collingro A."/>
            <person name="Snel B."/>
            <person name="Dutilh B.E."/>
            <person name="OpDenCamp H.J.M."/>
            <person name="vanDerDrift C."/>
            <person name="Cirpus I."/>
            <person name="vanDePas-Schoonen K.T."/>
            <person name="Harhangi H.R."/>
            <person name="vanNiftrik L."/>
            <person name="Schmid M."/>
            <person name="Keltjens J."/>
            <person name="vanDeVossenberg J."/>
            <person name="Kartal B."/>
            <person name="Meier H."/>
            <person name="Frishman D."/>
            <person name="Huynen M.A."/>
            <person name="Mewes H."/>
            <person name="Weissenbach J."/>
            <person name="Jetten M.S.M."/>
            <person name="Wagner M."/>
            <person name="LePaslier D."/>
        </authorList>
    </citation>
    <scope>NUCLEOTIDE SEQUENCE</scope>
</reference>
<organism evidence="4">
    <name type="scientific">Kuenenia stuttgartiensis</name>
    <dbReference type="NCBI Taxonomy" id="174633"/>
    <lineage>
        <taxon>Bacteria</taxon>
        <taxon>Pseudomonadati</taxon>
        <taxon>Planctomycetota</taxon>
        <taxon>Candidatus Brocadiia</taxon>
        <taxon>Candidatus Brocadiales</taxon>
        <taxon>Candidatus Brocadiaceae</taxon>
        <taxon>Candidatus Kuenenia</taxon>
    </lineage>
</organism>